<dbReference type="AlphaFoldDB" id="A0AAW1G1S0"/>
<protein>
    <recommendedName>
        <fullName evidence="4">Ig-like domain-containing protein</fullName>
    </recommendedName>
</protein>
<dbReference type="SUPFAM" id="SSF48726">
    <property type="entry name" value="Immunoglobulin"/>
    <property type="match status" value="3"/>
</dbReference>
<feature type="region of interest" description="Disordered" evidence="1">
    <location>
        <begin position="417"/>
        <end position="470"/>
    </location>
</feature>
<feature type="transmembrane region" description="Helical" evidence="2">
    <location>
        <begin position="391"/>
        <end position="411"/>
    </location>
</feature>
<reference evidence="5 6" key="1">
    <citation type="journal article" date="2024" name="Genome Biol. Evol.">
        <title>Chromosome-level genome assembly of the viviparous eelpout Zoarces viviparus.</title>
        <authorList>
            <person name="Fuhrmann N."/>
            <person name="Brasseur M.V."/>
            <person name="Bakowski C.E."/>
            <person name="Podsiadlowski L."/>
            <person name="Prost S."/>
            <person name="Krehenwinkel H."/>
            <person name="Mayer C."/>
        </authorList>
    </citation>
    <scope>NUCLEOTIDE SEQUENCE [LARGE SCALE GENOMIC DNA]</scope>
    <source>
        <strain evidence="5">NO-MEL_2022_Ind0_liver</strain>
    </source>
</reference>
<dbReference type="SMART" id="SM00408">
    <property type="entry name" value="IGc2"/>
    <property type="match status" value="2"/>
</dbReference>
<evidence type="ECO:0000259" key="4">
    <source>
        <dbReference type="PROSITE" id="PS50835"/>
    </source>
</evidence>
<feature type="domain" description="Ig-like" evidence="4">
    <location>
        <begin position="207"/>
        <end position="285"/>
    </location>
</feature>
<feature type="domain" description="Ig-like" evidence="4">
    <location>
        <begin position="25"/>
        <end position="105"/>
    </location>
</feature>
<dbReference type="PANTHER" id="PTHR46013:SF4">
    <property type="entry name" value="B-CELL RECEPTOR CD22-RELATED"/>
    <property type="match status" value="1"/>
</dbReference>
<dbReference type="CDD" id="cd00096">
    <property type="entry name" value="Ig"/>
    <property type="match status" value="2"/>
</dbReference>
<proteinExistence type="predicted"/>
<dbReference type="InterPro" id="IPR003599">
    <property type="entry name" value="Ig_sub"/>
</dbReference>
<evidence type="ECO:0000313" key="5">
    <source>
        <dbReference type="EMBL" id="KAK9540856.1"/>
    </source>
</evidence>
<evidence type="ECO:0000313" key="6">
    <source>
        <dbReference type="Proteomes" id="UP001488805"/>
    </source>
</evidence>
<keyword evidence="2" id="KW-0812">Transmembrane</keyword>
<keyword evidence="6" id="KW-1185">Reference proteome</keyword>
<feature type="domain" description="Ig-like" evidence="4">
    <location>
        <begin position="293"/>
        <end position="374"/>
    </location>
</feature>
<evidence type="ECO:0000256" key="1">
    <source>
        <dbReference type="SAM" id="MobiDB-lite"/>
    </source>
</evidence>
<keyword evidence="3" id="KW-0732">Signal</keyword>
<feature type="compositionally biased region" description="Basic and acidic residues" evidence="1">
    <location>
        <begin position="436"/>
        <end position="446"/>
    </location>
</feature>
<evidence type="ECO:0000256" key="2">
    <source>
        <dbReference type="SAM" id="Phobius"/>
    </source>
</evidence>
<keyword evidence="2" id="KW-0472">Membrane</keyword>
<comment type="caution">
    <text evidence="5">The sequence shown here is derived from an EMBL/GenBank/DDBJ whole genome shotgun (WGS) entry which is preliminary data.</text>
</comment>
<feature type="compositionally biased region" description="Acidic residues" evidence="1">
    <location>
        <begin position="461"/>
        <end position="470"/>
    </location>
</feature>
<keyword evidence="2" id="KW-1133">Transmembrane helix</keyword>
<evidence type="ECO:0000256" key="3">
    <source>
        <dbReference type="SAM" id="SignalP"/>
    </source>
</evidence>
<feature type="signal peptide" evidence="3">
    <location>
        <begin position="1"/>
        <end position="22"/>
    </location>
</feature>
<accession>A0AAW1G1S0</accession>
<organism evidence="5 6">
    <name type="scientific">Zoarces viviparus</name>
    <name type="common">Viviparous eelpout</name>
    <name type="synonym">Blennius viviparus</name>
    <dbReference type="NCBI Taxonomy" id="48416"/>
    <lineage>
        <taxon>Eukaryota</taxon>
        <taxon>Metazoa</taxon>
        <taxon>Chordata</taxon>
        <taxon>Craniata</taxon>
        <taxon>Vertebrata</taxon>
        <taxon>Euteleostomi</taxon>
        <taxon>Actinopterygii</taxon>
        <taxon>Neopterygii</taxon>
        <taxon>Teleostei</taxon>
        <taxon>Neoteleostei</taxon>
        <taxon>Acanthomorphata</taxon>
        <taxon>Eupercaria</taxon>
        <taxon>Perciformes</taxon>
        <taxon>Cottioidei</taxon>
        <taxon>Zoarcales</taxon>
        <taxon>Zoarcidae</taxon>
        <taxon>Zoarcinae</taxon>
        <taxon>Zoarces</taxon>
    </lineage>
</organism>
<dbReference type="SMART" id="SM00409">
    <property type="entry name" value="IG"/>
    <property type="match status" value="3"/>
</dbReference>
<dbReference type="InterPro" id="IPR007110">
    <property type="entry name" value="Ig-like_dom"/>
</dbReference>
<dbReference type="InterPro" id="IPR013783">
    <property type="entry name" value="Ig-like_fold"/>
</dbReference>
<dbReference type="InterPro" id="IPR003598">
    <property type="entry name" value="Ig_sub2"/>
</dbReference>
<sequence length="470" mass="51941">MSLTAAASGFLVLLLTLPVVQGQIPVGTYSSTDICASRGSTVNMSCTFSHESSLTIKKTCWYPEGRFDRNCDSGFIDRATYFCDDKNKCTLRIEDLKDSDAKTYTFRIVGEGRGNTWSFPPGVKLTVTALQMHVTRVKVNVSHTEAELSCTSTCTRPSYVWFKNGLKVPEEEAASYTGHLEPGDGISCALKGHEDHRVPSLYAPKFPSVSVSPSGEVMEDSSVTLTCSSDANIVAHYTWYKRNETEPLSKEPQLVFNSIQSSDSGQYYCTAENQLGTRETQICIDVKYGPKRPSMSVSLSAEIVEGSSLTLTCSSDANPAANYTWYKEDEDSPKASGQIFIITDVRAEHSGSYYCEAQNNRGRSNSTLTTLTLTVVSVLDKTAMIIRITRLTLVVVIPISLLLFCLWMSWIQSRKKKAQSSTTEPHEPIETVEAVLSDRTHQRLDSDPQYENNSNTAAQAEDSEEQEDQV</sequence>
<gene>
    <name evidence="5" type="ORF">VZT92_003279</name>
</gene>
<dbReference type="Gene3D" id="2.60.40.10">
    <property type="entry name" value="Immunoglobulins"/>
    <property type="match status" value="3"/>
</dbReference>
<dbReference type="PROSITE" id="PS50835">
    <property type="entry name" value="IG_LIKE"/>
    <property type="match status" value="3"/>
</dbReference>
<dbReference type="PANTHER" id="PTHR46013">
    <property type="entry name" value="VASCULAR CELL ADHESION MOLECULE 1"/>
    <property type="match status" value="1"/>
</dbReference>
<dbReference type="EMBL" id="JBCEZU010000013">
    <property type="protein sequence ID" value="KAK9540856.1"/>
    <property type="molecule type" value="Genomic_DNA"/>
</dbReference>
<feature type="chain" id="PRO_5044013401" description="Ig-like domain-containing protein" evidence="3">
    <location>
        <begin position="23"/>
        <end position="470"/>
    </location>
</feature>
<dbReference type="Pfam" id="PF13895">
    <property type="entry name" value="Ig_2"/>
    <property type="match status" value="1"/>
</dbReference>
<dbReference type="Proteomes" id="UP001488805">
    <property type="component" value="Unassembled WGS sequence"/>
</dbReference>
<dbReference type="InterPro" id="IPR036179">
    <property type="entry name" value="Ig-like_dom_sf"/>
</dbReference>
<name>A0AAW1G1S0_ZOAVI</name>
<dbReference type="Pfam" id="PF13927">
    <property type="entry name" value="Ig_3"/>
    <property type="match status" value="1"/>
</dbReference>